<comment type="similarity">
    <text evidence="2">Belongs to the thioredoxin family. DsbA subfamily.</text>
</comment>
<dbReference type="CDD" id="cd03019">
    <property type="entry name" value="DsbA_DsbA"/>
    <property type="match status" value="1"/>
</dbReference>
<evidence type="ECO:0000256" key="7">
    <source>
        <dbReference type="PIRNR" id="PIRNR001488"/>
    </source>
</evidence>
<dbReference type="SUPFAM" id="SSF52833">
    <property type="entry name" value="Thioredoxin-like"/>
    <property type="match status" value="1"/>
</dbReference>
<proteinExistence type="inferred from homology"/>
<keyword evidence="11" id="KW-1185">Reference proteome</keyword>
<keyword evidence="4 7" id="KW-0574">Periplasm</keyword>
<dbReference type="InterPro" id="IPR001853">
    <property type="entry name" value="DSBA-like_thioredoxin_dom"/>
</dbReference>
<dbReference type="PROSITE" id="PS00194">
    <property type="entry name" value="THIOREDOXIN_1"/>
    <property type="match status" value="1"/>
</dbReference>
<dbReference type="PIRSF" id="PIRSF001488">
    <property type="entry name" value="Tdi_protein"/>
    <property type="match status" value="1"/>
</dbReference>
<evidence type="ECO:0000259" key="9">
    <source>
        <dbReference type="PROSITE" id="PS51352"/>
    </source>
</evidence>
<keyword evidence="5 7" id="KW-1015">Disulfide bond</keyword>
<evidence type="ECO:0000256" key="2">
    <source>
        <dbReference type="ARBA" id="ARBA00005791"/>
    </source>
</evidence>
<dbReference type="Proteomes" id="UP001209701">
    <property type="component" value="Unassembled WGS sequence"/>
</dbReference>
<dbReference type="PROSITE" id="PS51352">
    <property type="entry name" value="THIOREDOXIN_2"/>
    <property type="match status" value="1"/>
</dbReference>
<accession>A0ABT2YJP6</accession>
<evidence type="ECO:0000256" key="3">
    <source>
        <dbReference type="ARBA" id="ARBA00022729"/>
    </source>
</evidence>
<dbReference type="Gene3D" id="3.40.30.10">
    <property type="entry name" value="Glutaredoxin"/>
    <property type="match status" value="2"/>
</dbReference>
<organism evidence="10 11">
    <name type="scientific">Roseateles oligotrophus</name>
    <dbReference type="NCBI Taxonomy" id="1769250"/>
    <lineage>
        <taxon>Bacteria</taxon>
        <taxon>Pseudomonadati</taxon>
        <taxon>Pseudomonadota</taxon>
        <taxon>Betaproteobacteria</taxon>
        <taxon>Burkholderiales</taxon>
        <taxon>Sphaerotilaceae</taxon>
        <taxon>Roseateles</taxon>
    </lineage>
</organism>
<dbReference type="PANTHER" id="PTHR35891">
    <property type="entry name" value="THIOL:DISULFIDE INTERCHANGE PROTEIN DSBA"/>
    <property type="match status" value="1"/>
</dbReference>
<dbReference type="InterPro" id="IPR050824">
    <property type="entry name" value="Thiol_disulfide_DsbA"/>
</dbReference>
<gene>
    <name evidence="10" type="ORF">LNV07_19435</name>
</gene>
<dbReference type="Pfam" id="PF01323">
    <property type="entry name" value="DSBA"/>
    <property type="match status" value="1"/>
</dbReference>
<feature type="chain" id="PRO_5047018899" description="Thiol:disulfide interchange protein" evidence="8">
    <location>
        <begin position="29"/>
        <end position="223"/>
    </location>
</feature>
<feature type="signal peptide" evidence="8">
    <location>
        <begin position="1"/>
        <end position="28"/>
    </location>
</feature>
<dbReference type="InterPro" id="IPR013766">
    <property type="entry name" value="Thioredoxin_domain"/>
</dbReference>
<name>A0ABT2YJP6_9BURK</name>
<evidence type="ECO:0000256" key="4">
    <source>
        <dbReference type="ARBA" id="ARBA00022764"/>
    </source>
</evidence>
<feature type="domain" description="Thioredoxin" evidence="9">
    <location>
        <begin position="16"/>
        <end position="142"/>
    </location>
</feature>
<keyword evidence="3 8" id="KW-0732">Signal</keyword>
<evidence type="ECO:0000256" key="8">
    <source>
        <dbReference type="SAM" id="SignalP"/>
    </source>
</evidence>
<dbReference type="InterPro" id="IPR023205">
    <property type="entry name" value="DsbA/DsbL"/>
</dbReference>
<keyword evidence="6" id="KW-0676">Redox-active center</keyword>
<sequence length="223" mass="24314">MKRRDFSAVFGLSAMAGLASSLPGVAIAQGGPIEGKNFLRLAQPLTVPAGKIEVVEFFWYGCPHCFAFEPVVEAWSKALPADVSFRRVHVGFRANIKLHQRLFFALEVMGKEEELRPRVFSAFHVERLNLDDEKSILDLAARMGLDMAKFTAAFNSFGVQTKSAQAIKLSEAYRIDGVPALGIAGKFMTSPAMAGVQGQTEVQHGQRAVAAADYLINLARNKA</sequence>
<dbReference type="EMBL" id="JAJIRN010000009">
    <property type="protein sequence ID" value="MCV2370258.1"/>
    <property type="molecule type" value="Genomic_DNA"/>
</dbReference>
<evidence type="ECO:0000256" key="1">
    <source>
        <dbReference type="ARBA" id="ARBA00004418"/>
    </source>
</evidence>
<evidence type="ECO:0000256" key="5">
    <source>
        <dbReference type="ARBA" id="ARBA00023157"/>
    </source>
</evidence>
<comment type="subcellular location">
    <subcellularLocation>
        <location evidence="1 7">Periplasm</location>
    </subcellularLocation>
</comment>
<evidence type="ECO:0000313" key="10">
    <source>
        <dbReference type="EMBL" id="MCV2370258.1"/>
    </source>
</evidence>
<comment type="caution">
    <text evidence="10">The sequence shown here is derived from an EMBL/GenBank/DDBJ whole genome shotgun (WGS) entry which is preliminary data.</text>
</comment>
<reference evidence="10 11" key="1">
    <citation type="submission" date="2021-11" db="EMBL/GenBank/DDBJ databases">
        <authorList>
            <person name="Liang Q."/>
            <person name="Mou H."/>
            <person name="Liu Z."/>
        </authorList>
    </citation>
    <scope>NUCLEOTIDE SEQUENCE [LARGE SCALE GENOMIC DNA]</scope>
    <source>
        <strain evidence="10 11">CHU3</strain>
    </source>
</reference>
<dbReference type="InterPro" id="IPR036249">
    <property type="entry name" value="Thioredoxin-like_sf"/>
</dbReference>
<dbReference type="InterPro" id="IPR017937">
    <property type="entry name" value="Thioredoxin_CS"/>
</dbReference>
<dbReference type="PANTHER" id="PTHR35891:SF3">
    <property type="entry name" value="THIOL:DISULFIDE INTERCHANGE PROTEIN DSBL"/>
    <property type="match status" value="1"/>
</dbReference>
<evidence type="ECO:0000313" key="11">
    <source>
        <dbReference type="Proteomes" id="UP001209701"/>
    </source>
</evidence>
<evidence type="ECO:0000256" key="6">
    <source>
        <dbReference type="ARBA" id="ARBA00023284"/>
    </source>
</evidence>
<protein>
    <recommendedName>
        <fullName evidence="7">Thiol:disulfide interchange protein</fullName>
    </recommendedName>
</protein>